<comment type="caution">
    <text evidence="3">The sequence shown here is derived from an EMBL/GenBank/DDBJ whole genome shotgun (WGS) entry which is preliminary data.</text>
</comment>
<protein>
    <submittedName>
        <fullName evidence="3">Cyclic nucleotide-binding protein</fullName>
    </submittedName>
</protein>
<feature type="region of interest" description="Disordered" evidence="2">
    <location>
        <begin position="1293"/>
        <end position="1321"/>
    </location>
</feature>
<feature type="region of interest" description="Disordered" evidence="2">
    <location>
        <begin position="1"/>
        <end position="59"/>
    </location>
</feature>
<gene>
    <name evidence="3" type="ORF">PPERSA_03107</name>
</gene>
<dbReference type="EMBL" id="LDAU01000112">
    <property type="protein sequence ID" value="KRX04716.1"/>
    <property type="molecule type" value="Genomic_DNA"/>
</dbReference>
<sequence length="1655" mass="195889">MDQHQNQWGNQNLNQNENQNQNQNKSKNQSQRQFRKGSGNFSPILENSPKKRTNFDKKGSIQFQEDPIKEISQKIPKERNKRDIYTLSLQILQFNRENGVFGVGGGAVFGGGKLSVLVVVFCVFGGVDADLEKRRSGFAEGGQRSGEFQLGKQVLFEAVFRIEICVWRVGQGSADQIKINKDRRKSIFIKGSTNFQDDKNFEELFQNFQLEKTREQKKKQQQKNSQNENQEGEISRPLSVIQEIAMSIFQQENEQRNHLQQQNLKEAFLSKKHCSQEIIQEYQSSIVQEREKFLRENFENWRNQRAKFYQDSNEFFSNQNLNQNQENILEEGQNDANRYMMGEPAVRKCKKEIENCFMGQIDLWKIYNAEQLFDNQVFLYKNLGNQGGENNNNNQNGNNNNNKNQNNNNKNQTNEKSNMIQQGDVYGITELQLSIPHKESVLAVKPCLIGILTLQDYQDILAAIDQIRLYKKVNVLAQQFGEMKFDNWQKILGRLIPYRQKIFLQKNQYVYKENEEISGVYFLKKGEFMLKKSVELQPRPNFQEGKIQTVNPHRDLAQQGTQLEKNKNQEENEKKTGKILAQNSSNTLCQVQLSYINSGSFQGEYEILQGIDKRIYSIQVVSANAKVYFIEKNVFLREIRYSNQVDMENILKVKQNERMKYYMEQFNKIEKVIQKDDQKRLTQVFLNMKLTDRNLKLGESISDYLEKQLKNKKYFKKQRDTFEKFSDVTLQKQQLKQQDILTSSRDKIGTAQLFNVKKQLDNEKNQRYLQSHLNNLEILQSRQQGQICDQNQAKGKIRSITQGNSFGQDFDENKKKNQIQNQNQNQQFSQKKQKFKNQNNVIQENQNESFISQGEDKNLIKFIRSKSNNLHVSEQEGKKQLLKKSQKNIFMTPVKEKEGTKFQETDFGFQNKKNGNIIEELSEEQKYLLEREFFYKLIQSELKAENIDTHKLMALQAYFLKRNSTKKKKKKSQLDLLYKLGMPVQKIESIEDIQSKMSHYNLIEKKHYKQNRLFQKRLNEFQKTMSQIEIFTKQGKIISKEKVSTFTNLNKQIEKKQDFAFQILMQRAKNEVAKNQEVKMQFQGLDQLEMPMQTKPYSREIVDLEFLEKKKQKIEEAKKKRDMLIQTPGNCYQSGSEFLTDLRLEEIQDYENFIASLQNKQINQKDQKNQKSQENQKNQENYENQKNQDFNLMGSFNQNFNLDLKNSEKKRELEREFRRVNLVGLRNQNGQEKKINIEDLLKDEHFQTIQNQEKNQDIQESKTDQFYKVNSLLDKNDENLGASQNQNWNLSQNQNQKMSQKKEQDSQESKKTSVKQGVYKKSIFNDSPKLPKISQIQEKNINNGKQEQIEKEKQNKIQNNNNNQSFNKFNQNFIKEEYLQQFYQEYQQEFQKYKTEFQEYQQEFQKYLGEKGNQVEISELSENFQDFQNQKLQSIQENQIEEYGFEENQNQNLNQNADFINGQLSPCLGNQFRPKIKIRNQRSHTEQKLKKVSANLFSETKKQFFNQNQISQFQEIGTEFDYKHFPQIQKYQKNYSQNNLKGLKKSALIFNNNINNISNLDNQNEQNNRIQQEKEKLLQNLKDLKKSQSRITYNQAHSLMHNQVKMGLEKQPKQMFFDKLKIANNSHSVITLTNHMGKPTRYMISEQIRKKDLKF</sequence>
<dbReference type="Proteomes" id="UP000054937">
    <property type="component" value="Unassembled WGS sequence"/>
</dbReference>
<proteinExistence type="predicted"/>
<dbReference type="InterPro" id="IPR014710">
    <property type="entry name" value="RmlC-like_jellyroll"/>
</dbReference>
<feature type="coiled-coil region" evidence="1">
    <location>
        <begin position="1154"/>
        <end position="1188"/>
    </location>
</feature>
<evidence type="ECO:0000313" key="4">
    <source>
        <dbReference type="Proteomes" id="UP000054937"/>
    </source>
</evidence>
<feature type="compositionally biased region" description="Basic and acidic residues" evidence="2">
    <location>
        <begin position="1300"/>
        <end position="1311"/>
    </location>
</feature>
<keyword evidence="4" id="KW-1185">Reference proteome</keyword>
<feature type="region of interest" description="Disordered" evidence="2">
    <location>
        <begin position="215"/>
        <end position="236"/>
    </location>
</feature>
<reference evidence="3 4" key="1">
    <citation type="journal article" date="2015" name="Sci. Rep.">
        <title>Genome of the facultative scuticociliatosis pathogen Pseudocohnilembus persalinus provides insight into its virulence through horizontal gene transfer.</title>
        <authorList>
            <person name="Xiong J."/>
            <person name="Wang G."/>
            <person name="Cheng J."/>
            <person name="Tian M."/>
            <person name="Pan X."/>
            <person name="Warren A."/>
            <person name="Jiang C."/>
            <person name="Yuan D."/>
            <person name="Miao W."/>
        </authorList>
    </citation>
    <scope>NUCLEOTIDE SEQUENCE [LARGE SCALE GENOMIC DNA]</scope>
    <source>
        <strain evidence="3">36N120E</strain>
    </source>
</reference>
<feature type="coiled-coil region" evidence="1">
    <location>
        <begin position="1097"/>
        <end position="1127"/>
    </location>
</feature>
<dbReference type="OrthoDB" id="327926at2759"/>
<dbReference type="InterPro" id="IPR018490">
    <property type="entry name" value="cNMP-bd_dom_sf"/>
</dbReference>
<feature type="compositionally biased region" description="Low complexity" evidence="2">
    <location>
        <begin position="1"/>
        <end position="32"/>
    </location>
</feature>
<evidence type="ECO:0000313" key="3">
    <source>
        <dbReference type="EMBL" id="KRX04716.1"/>
    </source>
</evidence>
<keyword evidence="1" id="KW-0175">Coiled coil</keyword>
<dbReference type="SUPFAM" id="SSF51206">
    <property type="entry name" value="cAMP-binding domain-like"/>
    <property type="match status" value="1"/>
</dbReference>
<dbReference type="InParanoid" id="A0A0V0QR78"/>
<evidence type="ECO:0000256" key="1">
    <source>
        <dbReference type="SAM" id="Coils"/>
    </source>
</evidence>
<dbReference type="Gene3D" id="2.60.120.10">
    <property type="entry name" value="Jelly Rolls"/>
    <property type="match status" value="1"/>
</dbReference>
<accession>A0A0V0QR78</accession>
<name>A0A0V0QR78_PSEPJ</name>
<feature type="coiled-coil region" evidence="1">
    <location>
        <begin position="1383"/>
        <end position="1410"/>
    </location>
</feature>
<evidence type="ECO:0000256" key="2">
    <source>
        <dbReference type="SAM" id="MobiDB-lite"/>
    </source>
</evidence>
<feature type="coiled-coil region" evidence="1">
    <location>
        <begin position="1560"/>
        <end position="1587"/>
    </location>
</feature>
<feature type="region of interest" description="Disordered" evidence="2">
    <location>
        <begin position="386"/>
        <end position="415"/>
    </location>
</feature>
<organism evidence="3 4">
    <name type="scientific">Pseudocohnilembus persalinus</name>
    <name type="common">Ciliate</name>
    <dbReference type="NCBI Taxonomy" id="266149"/>
    <lineage>
        <taxon>Eukaryota</taxon>
        <taxon>Sar</taxon>
        <taxon>Alveolata</taxon>
        <taxon>Ciliophora</taxon>
        <taxon>Intramacronucleata</taxon>
        <taxon>Oligohymenophorea</taxon>
        <taxon>Scuticociliatia</taxon>
        <taxon>Philasterida</taxon>
        <taxon>Pseudocohnilembidae</taxon>
        <taxon>Pseudocohnilembus</taxon>
    </lineage>
</organism>